<comment type="similarity">
    <text evidence="1 2">Belongs to the small heat shock protein (HSP20) family.</text>
</comment>
<dbReference type="InterPro" id="IPR002068">
    <property type="entry name" value="A-crystallin/Hsp20_dom"/>
</dbReference>
<evidence type="ECO:0000256" key="2">
    <source>
        <dbReference type="RuleBase" id="RU003616"/>
    </source>
</evidence>
<dbReference type="InterPro" id="IPR027417">
    <property type="entry name" value="P-loop_NTPase"/>
</dbReference>
<accession>A0A819N6G5</accession>
<dbReference type="Pfam" id="PF00011">
    <property type="entry name" value="HSP20"/>
    <property type="match status" value="1"/>
</dbReference>
<dbReference type="PANTHER" id="PTHR34726:SF3">
    <property type="entry name" value="GUANYLATE-BINDING PROTEIN N-TERMINAL DOMAIN-CONTAINING PROTEIN-RELATED"/>
    <property type="match status" value="1"/>
</dbReference>
<evidence type="ECO:0000313" key="6">
    <source>
        <dbReference type="EMBL" id="CAF3990209.1"/>
    </source>
</evidence>
<dbReference type="Pfam" id="PF01926">
    <property type="entry name" value="MMR_HSR1"/>
    <property type="match status" value="1"/>
</dbReference>
<dbReference type="Gene3D" id="3.40.50.300">
    <property type="entry name" value="P-loop containing nucleotide triphosphate hydrolases"/>
    <property type="match status" value="1"/>
</dbReference>
<reference evidence="6" key="1">
    <citation type="submission" date="2021-02" db="EMBL/GenBank/DDBJ databases">
        <authorList>
            <person name="Nowell W R."/>
        </authorList>
    </citation>
    <scope>NUCLEOTIDE SEQUENCE</scope>
</reference>
<dbReference type="EMBL" id="CAJOBB010002682">
    <property type="protein sequence ID" value="CAF3990209.1"/>
    <property type="molecule type" value="Genomic_DNA"/>
</dbReference>
<dbReference type="SUPFAM" id="SSF49764">
    <property type="entry name" value="HSP20-like chaperones"/>
    <property type="match status" value="1"/>
</dbReference>
<protein>
    <recommendedName>
        <fullName evidence="4">SHSP domain-containing protein</fullName>
    </recommendedName>
</protein>
<feature type="domain" description="SHSP" evidence="4">
    <location>
        <begin position="372"/>
        <end position="479"/>
    </location>
</feature>
<sequence>MAVLPFVLSALAVGEGDAKYMWDSYKKTPSNTPYDIAIRINSLTALETSGWEILLSENARNAISQIPTTSENSRGSVVAVLGLCNRGKSYLLNQFCDIVLPNENLIHTEGISITALKKTSEKIIFIDTAGTDTSISKDKLKDQNATEGLLKEIALHLCSVIIIVVNRLRATDQTYIDQVLTHTKNCDKTKNIIIVHNLMNVETTDDATKLIEKEVKAQFAAKEHTLTIQNKKVYENIRVFRSKHLGINLHHFILTKHGYHAATIWNNQTVKGILNILETDYNNKRDLNIIDEMIQFINTKLPQLLIINNENENNVYNGNQLKYEVQKHTEKPYIVLSQRKDMKDVEENPYKLTLSSKLVYDDAGYFIGNDSMNKAQWQPRYSLYETNDDIYAIIELAGLKKENIKIKVGEEAITIEGHRDDFKQLLSNADTLQEIIPMGQFKLDIRFSCRVEHREAKLESHDGLFKIKCPKNRATATYL</sequence>
<dbReference type="GO" id="GO:0005525">
    <property type="term" value="F:GTP binding"/>
    <property type="evidence" value="ECO:0007669"/>
    <property type="project" value="InterPro"/>
</dbReference>
<dbReference type="CDD" id="cd06464">
    <property type="entry name" value="ACD_sHsps-like"/>
    <property type="match status" value="1"/>
</dbReference>
<gene>
    <name evidence="5" type="ORF">IZO911_LOCUS33189</name>
    <name evidence="6" type="ORF">KXQ929_LOCUS27857</name>
</gene>
<dbReference type="AlphaFoldDB" id="A0A819N6G5"/>
<dbReference type="Gene3D" id="2.60.40.790">
    <property type="match status" value="1"/>
</dbReference>
<proteinExistence type="inferred from homology"/>
<comment type="caution">
    <text evidence="6">The sequence shown here is derived from an EMBL/GenBank/DDBJ whole genome shotgun (WGS) entry which is preliminary data.</text>
</comment>
<feature type="signal peptide" evidence="3">
    <location>
        <begin position="1"/>
        <end position="18"/>
    </location>
</feature>
<evidence type="ECO:0000313" key="5">
    <source>
        <dbReference type="EMBL" id="CAF1285071.1"/>
    </source>
</evidence>
<evidence type="ECO:0000259" key="4">
    <source>
        <dbReference type="PROSITE" id="PS01031"/>
    </source>
</evidence>
<dbReference type="InterPro" id="IPR008978">
    <property type="entry name" value="HSP20-like_chaperone"/>
</dbReference>
<organism evidence="6 7">
    <name type="scientific">Adineta steineri</name>
    <dbReference type="NCBI Taxonomy" id="433720"/>
    <lineage>
        <taxon>Eukaryota</taxon>
        <taxon>Metazoa</taxon>
        <taxon>Spiralia</taxon>
        <taxon>Gnathifera</taxon>
        <taxon>Rotifera</taxon>
        <taxon>Eurotatoria</taxon>
        <taxon>Bdelloidea</taxon>
        <taxon>Adinetida</taxon>
        <taxon>Adinetidae</taxon>
        <taxon>Adineta</taxon>
    </lineage>
</organism>
<dbReference type="Proteomes" id="UP000663868">
    <property type="component" value="Unassembled WGS sequence"/>
</dbReference>
<dbReference type="Proteomes" id="UP000663860">
    <property type="component" value="Unassembled WGS sequence"/>
</dbReference>
<evidence type="ECO:0000256" key="1">
    <source>
        <dbReference type="PROSITE-ProRule" id="PRU00285"/>
    </source>
</evidence>
<keyword evidence="3" id="KW-0732">Signal</keyword>
<feature type="chain" id="PRO_5035619085" description="SHSP domain-containing protein" evidence="3">
    <location>
        <begin position="19"/>
        <end position="479"/>
    </location>
</feature>
<evidence type="ECO:0000256" key="3">
    <source>
        <dbReference type="SAM" id="SignalP"/>
    </source>
</evidence>
<dbReference type="InterPro" id="IPR006073">
    <property type="entry name" value="GTP-bd"/>
</dbReference>
<dbReference type="PANTHER" id="PTHR34726">
    <property type="entry name" value="GBP DOMAIN-CONTAINING PROTEIN"/>
    <property type="match status" value="1"/>
</dbReference>
<dbReference type="EMBL" id="CAJNOE010000599">
    <property type="protein sequence ID" value="CAF1285071.1"/>
    <property type="molecule type" value="Genomic_DNA"/>
</dbReference>
<evidence type="ECO:0000313" key="7">
    <source>
        <dbReference type="Proteomes" id="UP000663868"/>
    </source>
</evidence>
<name>A0A819N6G5_9BILA</name>
<dbReference type="PROSITE" id="PS01031">
    <property type="entry name" value="SHSP"/>
    <property type="match status" value="1"/>
</dbReference>
<dbReference type="SUPFAM" id="SSF52540">
    <property type="entry name" value="P-loop containing nucleoside triphosphate hydrolases"/>
    <property type="match status" value="1"/>
</dbReference>